<protein>
    <submittedName>
        <fullName evidence="2">Uncharacterized protein</fullName>
    </submittedName>
</protein>
<gene>
    <name evidence="2" type="ORF">PIB30_086755</name>
</gene>
<feature type="compositionally biased region" description="Basic residues" evidence="1">
    <location>
        <begin position="270"/>
        <end position="279"/>
    </location>
</feature>
<organism evidence="2 3">
    <name type="scientific">Stylosanthes scabra</name>
    <dbReference type="NCBI Taxonomy" id="79078"/>
    <lineage>
        <taxon>Eukaryota</taxon>
        <taxon>Viridiplantae</taxon>
        <taxon>Streptophyta</taxon>
        <taxon>Embryophyta</taxon>
        <taxon>Tracheophyta</taxon>
        <taxon>Spermatophyta</taxon>
        <taxon>Magnoliopsida</taxon>
        <taxon>eudicotyledons</taxon>
        <taxon>Gunneridae</taxon>
        <taxon>Pentapetalae</taxon>
        <taxon>rosids</taxon>
        <taxon>fabids</taxon>
        <taxon>Fabales</taxon>
        <taxon>Fabaceae</taxon>
        <taxon>Papilionoideae</taxon>
        <taxon>50 kb inversion clade</taxon>
        <taxon>dalbergioids sensu lato</taxon>
        <taxon>Dalbergieae</taxon>
        <taxon>Pterocarpus clade</taxon>
        <taxon>Stylosanthes</taxon>
    </lineage>
</organism>
<reference evidence="2 3" key="1">
    <citation type="journal article" date="2023" name="Plants (Basel)">
        <title>Bridging the Gap: Combining Genomics and Transcriptomics Approaches to Understand Stylosanthes scabra, an Orphan Legume from the Brazilian Caatinga.</title>
        <authorList>
            <person name="Ferreira-Neto J.R.C."/>
            <person name="da Silva M.D."/>
            <person name="Binneck E."/>
            <person name="de Melo N.F."/>
            <person name="da Silva R.H."/>
            <person name="de Melo A.L.T.M."/>
            <person name="Pandolfi V."/>
            <person name="Bustamante F.O."/>
            <person name="Brasileiro-Vidal A.C."/>
            <person name="Benko-Iseppon A.M."/>
        </authorList>
    </citation>
    <scope>NUCLEOTIDE SEQUENCE [LARGE SCALE GENOMIC DNA]</scope>
    <source>
        <tissue evidence="2">Leaves</tissue>
    </source>
</reference>
<accession>A0ABU6TV69</accession>
<feature type="region of interest" description="Disordered" evidence="1">
    <location>
        <begin position="270"/>
        <end position="303"/>
    </location>
</feature>
<evidence type="ECO:0000256" key="1">
    <source>
        <dbReference type="SAM" id="MobiDB-lite"/>
    </source>
</evidence>
<evidence type="ECO:0000313" key="3">
    <source>
        <dbReference type="Proteomes" id="UP001341840"/>
    </source>
</evidence>
<name>A0ABU6TV69_9FABA</name>
<evidence type="ECO:0000313" key="2">
    <source>
        <dbReference type="EMBL" id="MED6151898.1"/>
    </source>
</evidence>
<dbReference type="Proteomes" id="UP001341840">
    <property type="component" value="Unassembled WGS sequence"/>
</dbReference>
<comment type="caution">
    <text evidence="2">The sequence shown here is derived from an EMBL/GenBank/DDBJ whole genome shotgun (WGS) entry which is preliminary data.</text>
</comment>
<keyword evidence="3" id="KW-1185">Reference proteome</keyword>
<proteinExistence type="predicted"/>
<dbReference type="EMBL" id="JASCZI010092120">
    <property type="protein sequence ID" value="MED6151898.1"/>
    <property type="molecule type" value="Genomic_DNA"/>
</dbReference>
<sequence>MIISNDKILQIVKIELRVERGIHSEGFGYAVGRNKGESGGGFVYGDRRFNGWGVFGRHRRYAERWEPYARDISTVTRVSLGCVGESKGLGVEESEQTVFAMPSTALEIEGNEEVDDSENLSSESLYKINEGMLLEWRKESDVAEVIGSAAVNSTEVDGFVLSGQTKGANLVLECADASVHDGRAAEPVAWNADYTLCDDGNRGTQLVADNCGDNQGLSDGGSEDDDSIEEVVESKGLWKRSGLFFYSSDDDEVLVRLFNYDLDSVKRAIKKSKKQKQGRKPPNIQGRTLATKRLLSGAKQKLR</sequence>